<evidence type="ECO:0000313" key="1">
    <source>
        <dbReference type="EMBL" id="KAF4036286.1"/>
    </source>
</evidence>
<dbReference type="EMBL" id="WSZM01000271">
    <property type="protein sequence ID" value="KAF4036286.1"/>
    <property type="molecule type" value="Genomic_DNA"/>
</dbReference>
<evidence type="ECO:0000313" key="2">
    <source>
        <dbReference type="Proteomes" id="UP000602510"/>
    </source>
</evidence>
<dbReference type="Proteomes" id="UP000602510">
    <property type="component" value="Unassembled WGS sequence"/>
</dbReference>
<keyword evidence="2" id="KW-1185">Reference proteome</keyword>
<proteinExistence type="predicted"/>
<name>A0A833S879_PHYIN</name>
<sequence length="63" mass="6427">MCLQDAECSGIPPVLTGCPTPVPAGRQDKSAALIGGEAKILLDPADLALKPPTLIVDAAKRAF</sequence>
<comment type="caution">
    <text evidence="1">The sequence shown here is derived from an EMBL/GenBank/DDBJ whole genome shotgun (WGS) entry which is preliminary data.</text>
</comment>
<dbReference type="AlphaFoldDB" id="A0A833S879"/>
<reference evidence="1" key="1">
    <citation type="submission" date="2020-04" db="EMBL/GenBank/DDBJ databases">
        <title>Hybrid Assembly of Korean Phytophthora infestans isolates.</title>
        <authorList>
            <person name="Prokchorchik M."/>
            <person name="Lee Y."/>
            <person name="Seo J."/>
            <person name="Cho J.-H."/>
            <person name="Park Y.-E."/>
            <person name="Jang D.-C."/>
            <person name="Im J.-S."/>
            <person name="Choi J.-G."/>
            <person name="Park H.-J."/>
            <person name="Lee G.-B."/>
            <person name="Lee Y.-G."/>
            <person name="Hong S.-Y."/>
            <person name="Cho K."/>
            <person name="Sohn K.H."/>
        </authorList>
    </citation>
    <scope>NUCLEOTIDE SEQUENCE</scope>
    <source>
        <strain evidence="1">KR_1_A1</strain>
    </source>
</reference>
<organism evidence="1 2">
    <name type="scientific">Phytophthora infestans</name>
    <name type="common">Potato late blight agent</name>
    <name type="synonym">Botrytis infestans</name>
    <dbReference type="NCBI Taxonomy" id="4787"/>
    <lineage>
        <taxon>Eukaryota</taxon>
        <taxon>Sar</taxon>
        <taxon>Stramenopiles</taxon>
        <taxon>Oomycota</taxon>
        <taxon>Peronosporomycetes</taxon>
        <taxon>Peronosporales</taxon>
        <taxon>Peronosporaceae</taxon>
        <taxon>Phytophthora</taxon>
    </lineage>
</organism>
<gene>
    <name evidence="1" type="ORF">GN244_ATG11655</name>
</gene>
<accession>A0A833S879</accession>
<protein>
    <submittedName>
        <fullName evidence="1">Uncharacterized protein</fullName>
    </submittedName>
</protein>